<evidence type="ECO:0000313" key="1">
    <source>
        <dbReference type="EMBL" id="CAK0899205.1"/>
    </source>
</evidence>
<gene>
    <name evidence="1" type="ORF">PCOR1329_LOCUS76774</name>
</gene>
<reference evidence="1" key="1">
    <citation type="submission" date="2023-10" db="EMBL/GenBank/DDBJ databases">
        <authorList>
            <person name="Chen Y."/>
            <person name="Shah S."/>
            <person name="Dougan E. K."/>
            <person name="Thang M."/>
            <person name="Chan C."/>
        </authorList>
    </citation>
    <scope>NUCLEOTIDE SEQUENCE [LARGE SCALE GENOMIC DNA]</scope>
</reference>
<organism evidence="1 2">
    <name type="scientific">Prorocentrum cordatum</name>
    <dbReference type="NCBI Taxonomy" id="2364126"/>
    <lineage>
        <taxon>Eukaryota</taxon>
        <taxon>Sar</taxon>
        <taxon>Alveolata</taxon>
        <taxon>Dinophyceae</taxon>
        <taxon>Prorocentrales</taxon>
        <taxon>Prorocentraceae</taxon>
        <taxon>Prorocentrum</taxon>
    </lineage>
</organism>
<dbReference type="Proteomes" id="UP001189429">
    <property type="component" value="Unassembled WGS sequence"/>
</dbReference>
<protein>
    <submittedName>
        <fullName evidence="1">Uncharacterized protein</fullName>
    </submittedName>
</protein>
<sequence>MVSLIPLIACTYRGAADRPQDADLSVKVHARVVSAVGATLTEDAIPSPREAFQNLPNGRSIYAAELGGSSIGRLRQVRKISVPESVHGAPCLAEVLPPGARRCLGGDAKRMLLPPPEREAQVAD</sequence>
<dbReference type="EMBL" id="CAUYUJ010020565">
    <property type="protein sequence ID" value="CAK0899205.1"/>
    <property type="molecule type" value="Genomic_DNA"/>
</dbReference>
<keyword evidence="2" id="KW-1185">Reference proteome</keyword>
<evidence type="ECO:0000313" key="2">
    <source>
        <dbReference type="Proteomes" id="UP001189429"/>
    </source>
</evidence>
<name>A0ABN9XHZ5_9DINO</name>
<proteinExistence type="predicted"/>
<accession>A0ABN9XHZ5</accession>
<comment type="caution">
    <text evidence="1">The sequence shown here is derived from an EMBL/GenBank/DDBJ whole genome shotgun (WGS) entry which is preliminary data.</text>
</comment>